<reference evidence="4" key="1">
    <citation type="submission" date="2025-08" db="UniProtKB">
        <authorList>
            <consortium name="RefSeq"/>
        </authorList>
    </citation>
    <scope>IDENTIFICATION</scope>
</reference>
<dbReference type="RefSeq" id="XP_033773321.1">
    <property type="nucleotide sequence ID" value="XM_033917430.1"/>
</dbReference>
<evidence type="ECO:0000313" key="4">
    <source>
        <dbReference type="RefSeq" id="XP_033773321.1"/>
    </source>
</evidence>
<dbReference type="PANTHER" id="PTHR19878:SF6">
    <property type="entry name" value="AUTOPHAGY-RELATED PROTEIN 16-1"/>
    <property type="match status" value="1"/>
</dbReference>
<feature type="coiled-coil region" evidence="1">
    <location>
        <begin position="95"/>
        <end position="178"/>
    </location>
</feature>
<name>A0A6P8PCQ8_GEOSA</name>
<dbReference type="OrthoDB" id="8949486at2759"/>
<feature type="domain" description="Autophagy-related protein 16" evidence="2">
    <location>
        <begin position="11"/>
        <end position="191"/>
    </location>
</feature>
<dbReference type="Gene3D" id="1.20.5.170">
    <property type="match status" value="1"/>
</dbReference>
<dbReference type="GO" id="GO:0043495">
    <property type="term" value="F:protein-membrane adaptor activity"/>
    <property type="evidence" value="ECO:0007669"/>
    <property type="project" value="TreeGrafter"/>
</dbReference>
<dbReference type="KEGG" id="gsh:117347076"/>
<dbReference type="Proteomes" id="UP000515159">
    <property type="component" value="Chromosome 13"/>
</dbReference>
<dbReference type="GO" id="GO:0000045">
    <property type="term" value="P:autophagosome assembly"/>
    <property type="evidence" value="ECO:0007669"/>
    <property type="project" value="InterPro"/>
</dbReference>
<evidence type="ECO:0000313" key="3">
    <source>
        <dbReference type="Proteomes" id="UP000515159"/>
    </source>
</evidence>
<accession>A0A6P8PCQ8</accession>
<evidence type="ECO:0000256" key="1">
    <source>
        <dbReference type="SAM" id="Coils"/>
    </source>
</evidence>
<dbReference type="Pfam" id="PF08614">
    <property type="entry name" value="ATG16"/>
    <property type="match status" value="1"/>
</dbReference>
<dbReference type="PANTHER" id="PTHR19878">
    <property type="entry name" value="AUTOPHAGY PROTEIN 16-LIKE"/>
    <property type="match status" value="1"/>
</dbReference>
<dbReference type="InterPro" id="IPR045160">
    <property type="entry name" value="ATG16"/>
</dbReference>
<organism evidence="3 4">
    <name type="scientific">Geotrypetes seraphini</name>
    <name type="common">Gaboon caecilian</name>
    <name type="synonym">Caecilia seraphini</name>
    <dbReference type="NCBI Taxonomy" id="260995"/>
    <lineage>
        <taxon>Eukaryota</taxon>
        <taxon>Metazoa</taxon>
        <taxon>Chordata</taxon>
        <taxon>Craniata</taxon>
        <taxon>Vertebrata</taxon>
        <taxon>Euteleostomi</taxon>
        <taxon>Amphibia</taxon>
        <taxon>Gymnophiona</taxon>
        <taxon>Geotrypetes</taxon>
    </lineage>
</organism>
<dbReference type="GO" id="GO:0000421">
    <property type="term" value="C:autophagosome membrane"/>
    <property type="evidence" value="ECO:0007669"/>
    <property type="project" value="TreeGrafter"/>
</dbReference>
<sequence>MERTWKMHVKTELGRRDRTEKYGYQKLLETYTKLVERLDLQTFLADKLKLENIKTESSASPPLERRPLNAAALHIQYELELAELRKAQTELSQIVLDLNKTLQLKETEIQEYQARISSSAQEIRFLVKRCSEHESSLDELEQSHQVLGDEHDILQLINRSLEEQLQKTENENQKLVARWMEEKALEADRVNCNIEQEERFLRLIVKLKRKLVLLRERSSDKLQKIYSEGITYLSSEEALT</sequence>
<protein>
    <submittedName>
        <fullName evidence="4">Autophagy-related protein 16-like</fullName>
    </submittedName>
</protein>
<dbReference type="GeneID" id="117347076"/>
<proteinExistence type="predicted"/>
<keyword evidence="3" id="KW-1185">Reference proteome</keyword>
<dbReference type="AlphaFoldDB" id="A0A6P8PCQ8"/>
<dbReference type="InterPro" id="IPR013923">
    <property type="entry name" value="Autophagy-rel_prot_16_dom"/>
</dbReference>
<dbReference type="GO" id="GO:0034274">
    <property type="term" value="C:Atg12-Atg5-Atg16 complex"/>
    <property type="evidence" value="ECO:0007669"/>
    <property type="project" value="TreeGrafter"/>
</dbReference>
<dbReference type="GO" id="GO:0034045">
    <property type="term" value="C:phagophore assembly site membrane"/>
    <property type="evidence" value="ECO:0007669"/>
    <property type="project" value="TreeGrafter"/>
</dbReference>
<dbReference type="InParanoid" id="A0A6P8PCQ8"/>
<keyword evidence="1" id="KW-0175">Coiled coil</keyword>
<gene>
    <name evidence="4" type="primary">LOC117347076</name>
</gene>
<evidence type="ECO:0000259" key="2">
    <source>
        <dbReference type="Pfam" id="PF08614"/>
    </source>
</evidence>